<dbReference type="PIRSF" id="PIRSF004810">
    <property type="entry name" value="ChrA"/>
    <property type="match status" value="1"/>
</dbReference>
<evidence type="ECO:0000256" key="5">
    <source>
        <dbReference type="ARBA" id="ARBA00022989"/>
    </source>
</evidence>
<evidence type="ECO:0000313" key="9">
    <source>
        <dbReference type="Proteomes" id="UP000617145"/>
    </source>
</evidence>
<dbReference type="InterPro" id="IPR014047">
    <property type="entry name" value="Chr_Tranpt_l_chain"/>
</dbReference>
<evidence type="ECO:0000256" key="6">
    <source>
        <dbReference type="ARBA" id="ARBA00023136"/>
    </source>
</evidence>
<feature type="transmembrane region" description="Helical" evidence="7">
    <location>
        <begin position="143"/>
        <end position="171"/>
    </location>
</feature>
<dbReference type="PANTHER" id="PTHR33567:SF3">
    <property type="entry name" value="CHROMATE ION TRANSPORTER (EUROFUNG)"/>
    <property type="match status" value="1"/>
</dbReference>
<feature type="transmembrane region" description="Helical" evidence="7">
    <location>
        <begin position="78"/>
        <end position="99"/>
    </location>
</feature>
<keyword evidence="9" id="KW-1185">Reference proteome</keyword>
<dbReference type="NCBIfam" id="TIGR00937">
    <property type="entry name" value="2A51"/>
    <property type="match status" value="1"/>
</dbReference>
<sequence>MTRLSDIFRAFGRIGLLSFGGPAAQIGLMHRVLVDERRWLSEAQFLRALSFCMLLPGPEAMQLATWAGWRLRGTVGGLLAGTLFVLPGATVIAVLAALYANYGTHPQTEALMLGVKATVIVIVAQALYRLGRKTLNGATSATIAGLTFAALVLFSVPFPVVVALAGLYGWLATREQADAPPEATPHSAPTLSLIVLWAALWLAPLPLLALTGQTLLFDLAAFFAKLAVVSFGGAYAVLAWMAQEVVQIRGWLSPEQMVDALGLAETTPGPLILVTQFTGQLIGQEAGGPGLAIAASLLTLWMTFLPCFLWIFAFAPHLERLLARPRLKGALSAITAAVLGVIANLSLWFAIHVLFSETLSAPRPFTTTLPIWSSLRPEAVGLIVLAGLLLIVARRSVPVTLVVMALVAAVIMPLVGGIPATP</sequence>
<gene>
    <name evidence="8" type="ORF">GCM10011415_25340</name>
</gene>
<feature type="transmembrane region" description="Helical" evidence="7">
    <location>
        <begin position="191"/>
        <end position="210"/>
    </location>
</feature>
<protein>
    <submittedName>
        <fullName evidence="8">Chromate transporter</fullName>
    </submittedName>
</protein>
<comment type="similarity">
    <text evidence="2">Belongs to the chromate ion transporter (CHR) (TC 2.A.51) family.</text>
</comment>
<keyword evidence="4 7" id="KW-0812">Transmembrane</keyword>
<organism evidence="8 9">
    <name type="scientific">Salipiger pallidus</name>
    <dbReference type="NCBI Taxonomy" id="1775170"/>
    <lineage>
        <taxon>Bacteria</taxon>
        <taxon>Pseudomonadati</taxon>
        <taxon>Pseudomonadota</taxon>
        <taxon>Alphaproteobacteria</taxon>
        <taxon>Rhodobacterales</taxon>
        <taxon>Roseobacteraceae</taxon>
        <taxon>Salipiger</taxon>
    </lineage>
</organism>
<feature type="transmembrane region" description="Helical" evidence="7">
    <location>
        <begin position="111"/>
        <end position="131"/>
    </location>
</feature>
<feature type="transmembrane region" description="Helical" evidence="7">
    <location>
        <begin position="371"/>
        <end position="392"/>
    </location>
</feature>
<name>A0A8J2ZKW9_9RHOB</name>
<evidence type="ECO:0000313" key="8">
    <source>
        <dbReference type="EMBL" id="GGG75678.1"/>
    </source>
</evidence>
<feature type="transmembrane region" description="Helical" evidence="7">
    <location>
        <begin position="222"/>
        <end position="242"/>
    </location>
</feature>
<feature type="transmembrane region" description="Helical" evidence="7">
    <location>
        <begin position="399"/>
        <end position="420"/>
    </location>
</feature>
<reference evidence="8" key="2">
    <citation type="submission" date="2020-09" db="EMBL/GenBank/DDBJ databases">
        <authorList>
            <person name="Sun Q."/>
            <person name="Zhou Y."/>
        </authorList>
    </citation>
    <scope>NUCLEOTIDE SEQUENCE</scope>
    <source>
        <strain evidence="8">CGMCC 1.15762</strain>
    </source>
</reference>
<evidence type="ECO:0000256" key="2">
    <source>
        <dbReference type="ARBA" id="ARBA00005262"/>
    </source>
</evidence>
<keyword evidence="6 7" id="KW-0472">Membrane</keyword>
<accession>A0A8J2ZKW9</accession>
<dbReference type="GO" id="GO:0015109">
    <property type="term" value="F:chromate transmembrane transporter activity"/>
    <property type="evidence" value="ECO:0007669"/>
    <property type="project" value="InterPro"/>
</dbReference>
<dbReference type="RefSeq" id="WP_188790596.1">
    <property type="nucleotide sequence ID" value="NZ_BMJV01000005.1"/>
</dbReference>
<dbReference type="Pfam" id="PF02417">
    <property type="entry name" value="Chromate_transp"/>
    <property type="match status" value="2"/>
</dbReference>
<keyword evidence="5 7" id="KW-1133">Transmembrane helix</keyword>
<dbReference type="PANTHER" id="PTHR33567">
    <property type="entry name" value="CHROMATE ION TRANSPORTER (EUROFUNG)"/>
    <property type="match status" value="1"/>
</dbReference>
<evidence type="ECO:0000256" key="7">
    <source>
        <dbReference type="SAM" id="Phobius"/>
    </source>
</evidence>
<proteinExistence type="inferred from homology"/>
<feature type="transmembrane region" description="Helical" evidence="7">
    <location>
        <begin position="327"/>
        <end position="351"/>
    </location>
</feature>
<feature type="transmembrane region" description="Helical" evidence="7">
    <location>
        <begin position="291"/>
        <end position="315"/>
    </location>
</feature>
<evidence type="ECO:0000256" key="3">
    <source>
        <dbReference type="ARBA" id="ARBA00022475"/>
    </source>
</evidence>
<evidence type="ECO:0000256" key="1">
    <source>
        <dbReference type="ARBA" id="ARBA00004651"/>
    </source>
</evidence>
<dbReference type="GO" id="GO:0005886">
    <property type="term" value="C:plasma membrane"/>
    <property type="evidence" value="ECO:0007669"/>
    <property type="project" value="UniProtKB-SubCell"/>
</dbReference>
<dbReference type="Proteomes" id="UP000617145">
    <property type="component" value="Unassembled WGS sequence"/>
</dbReference>
<comment type="caution">
    <text evidence="8">The sequence shown here is derived from an EMBL/GenBank/DDBJ whole genome shotgun (WGS) entry which is preliminary data.</text>
</comment>
<dbReference type="InterPro" id="IPR003370">
    <property type="entry name" value="Chromate_transpt"/>
</dbReference>
<reference evidence="8" key="1">
    <citation type="journal article" date="2014" name="Int. J. Syst. Evol. Microbiol.">
        <title>Complete genome sequence of Corynebacterium casei LMG S-19264T (=DSM 44701T), isolated from a smear-ripened cheese.</title>
        <authorList>
            <consortium name="US DOE Joint Genome Institute (JGI-PGF)"/>
            <person name="Walter F."/>
            <person name="Albersmeier A."/>
            <person name="Kalinowski J."/>
            <person name="Ruckert C."/>
        </authorList>
    </citation>
    <scope>NUCLEOTIDE SEQUENCE</scope>
    <source>
        <strain evidence="8">CGMCC 1.15762</strain>
    </source>
</reference>
<keyword evidence="3" id="KW-1003">Cell membrane</keyword>
<comment type="subcellular location">
    <subcellularLocation>
        <location evidence="1">Cell membrane</location>
        <topology evidence="1">Multi-pass membrane protein</topology>
    </subcellularLocation>
</comment>
<dbReference type="EMBL" id="BMJV01000005">
    <property type="protein sequence ID" value="GGG75678.1"/>
    <property type="molecule type" value="Genomic_DNA"/>
</dbReference>
<dbReference type="AlphaFoldDB" id="A0A8J2ZKW9"/>
<evidence type="ECO:0000256" key="4">
    <source>
        <dbReference type="ARBA" id="ARBA00022692"/>
    </source>
</evidence>